<dbReference type="Proteomes" id="UP000199005">
    <property type="component" value="Unassembled WGS sequence"/>
</dbReference>
<dbReference type="EMBL" id="FNYO01000099">
    <property type="protein sequence ID" value="SEJ42512.1"/>
    <property type="molecule type" value="Genomic_DNA"/>
</dbReference>
<sequence>MNVPTYCRSTMKRIGACDCYRYQPVTKPAPAKTKEKDGTVC</sequence>
<proteinExistence type="predicted"/>
<organism evidence="1 2">
    <name type="scientific">Azotobacter beijerinckii</name>
    <dbReference type="NCBI Taxonomy" id="170623"/>
    <lineage>
        <taxon>Bacteria</taxon>
        <taxon>Pseudomonadati</taxon>
        <taxon>Pseudomonadota</taxon>
        <taxon>Gammaproteobacteria</taxon>
        <taxon>Pseudomonadales</taxon>
        <taxon>Pseudomonadaceae</taxon>
        <taxon>Azotobacter</taxon>
    </lineage>
</organism>
<accession>A0A1H6YYQ5</accession>
<gene>
    <name evidence="1" type="ORF">SAMN04244579_04305</name>
</gene>
<name>A0A1H6YYQ5_9GAMM</name>
<evidence type="ECO:0000313" key="2">
    <source>
        <dbReference type="Proteomes" id="UP000199005"/>
    </source>
</evidence>
<protein>
    <submittedName>
        <fullName evidence="1">Uncharacterized protein</fullName>
    </submittedName>
</protein>
<reference evidence="1 2" key="1">
    <citation type="submission" date="2016-10" db="EMBL/GenBank/DDBJ databases">
        <authorList>
            <person name="de Groot N.N."/>
        </authorList>
    </citation>
    <scope>NUCLEOTIDE SEQUENCE [LARGE SCALE GENOMIC DNA]</scope>
    <source>
        <strain evidence="1 2">DSM 1041</strain>
    </source>
</reference>
<evidence type="ECO:0000313" key="1">
    <source>
        <dbReference type="EMBL" id="SEJ42512.1"/>
    </source>
</evidence>
<dbReference type="AlphaFoldDB" id="A0A1H6YYQ5"/>
<dbReference type="RefSeq" id="WP_302848074.1">
    <property type="nucleotide sequence ID" value="NZ_FNYO01000099.1"/>
</dbReference>